<evidence type="ECO:0000256" key="10">
    <source>
        <dbReference type="HAMAP-Rule" id="MF_00185"/>
    </source>
</evidence>
<feature type="region of interest" description="Interaction with substrate tRNA" evidence="10">
    <location>
        <begin position="162"/>
        <end position="166"/>
    </location>
</feature>
<dbReference type="PANTHER" id="PTHR11088:SF60">
    <property type="entry name" value="TRNA DIMETHYLALLYLTRANSFERASE"/>
    <property type="match status" value="1"/>
</dbReference>
<comment type="similarity">
    <text evidence="3 10 13">Belongs to the IPP transferase family.</text>
</comment>
<evidence type="ECO:0000313" key="15">
    <source>
        <dbReference type="Proteomes" id="UP000223606"/>
    </source>
</evidence>
<feature type="binding site" evidence="10">
    <location>
        <begin position="13"/>
        <end position="20"/>
    </location>
    <ligand>
        <name>ATP</name>
        <dbReference type="ChEBI" id="CHEBI:30616"/>
    </ligand>
</feature>
<name>A0A2C9D8A0_9HYPH</name>
<keyword evidence="7 10" id="KW-0067">ATP-binding</keyword>
<dbReference type="InterPro" id="IPR039657">
    <property type="entry name" value="Dimethylallyltransferase"/>
</dbReference>
<dbReference type="Pfam" id="PF01715">
    <property type="entry name" value="IPPT"/>
    <property type="match status" value="1"/>
</dbReference>
<evidence type="ECO:0000256" key="3">
    <source>
        <dbReference type="ARBA" id="ARBA00005842"/>
    </source>
</evidence>
<dbReference type="InterPro" id="IPR018022">
    <property type="entry name" value="IPT"/>
</dbReference>
<dbReference type="OrthoDB" id="9776390at2"/>
<dbReference type="Gene3D" id="1.10.20.140">
    <property type="match status" value="1"/>
</dbReference>
<evidence type="ECO:0000313" key="14">
    <source>
        <dbReference type="EMBL" id="SON56409.1"/>
    </source>
</evidence>
<keyword evidence="15" id="KW-1185">Reference proteome</keyword>
<accession>A0A2C9D8A0</accession>
<keyword evidence="5 10" id="KW-0819">tRNA processing</keyword>
<dbReference type="GO" id="GO:0005524">
    <property type="term" value="F:ATP binding"/>
    <property type="evidence" value="ECO:0007669"/>
    <property type="project" value="UniProtKB-UniRule"/>
</dbReference>
<evidence type="ECO:0000256" key="4">
    <source>
        <dbReference type="ARBA" id="ARBA00022679"/>
    </source>
</evidence>
<dbReference type="KEGG" id="hdi:HDIA_2868"/>
<comment type="subunit">
    <text evidence="10">Monomer.</text>
</comment>
<evidence type="ECO:0000256" key="7">
    <source>
        <dbReference type="ARBA" id="ARBA00022840"/>
    </source>
</evidence>
<keyword evidence="4 10" id="KW-0808">Transferase</keyword>
<dbReference type="RefSeq" id="WP_099556795.1">
    <property type="nucleotide sequence ID" value="NZ_LT960614.1"/>
</dbReference>
<dbReference type="NCBIfam" id="TIGR00174">
    <property type="entry name" value="miaA"/>
    <property type="match status" value="1"/>
</dbReference>
<sequence>MTGNAPRAILIAGPTASGKTALAIDLARALGGEVIDADAMQVYDRLAILTARPTEDEMGDIPHHLFGHVPPSESYTVARYLNDAARVIGDVMARGRLPVLVGGTGLYFSALTKGLSPVPPVDDAVRAHWRARAEAIAAPELHAELGARDPAMAERLRPSDRQRVTRALEVIESTGRSLLDWQAIPGDPLLPAGAFEGIVLAPDRAWLHGRIEARFGKMVAEGGLEEARRFAALGLDPALPAMKAIGVPEMMAAASGAMTLDEAIAAAVTATRRYAKRQETWFRNQFTDWSRIDPSSGQTDLFMASRTVLML</sequence>
<dbReference type="Proteomes" id="UP000223606">
    <property type="component" value="Chromosome 1"/>
</dbReference>
<evidence type="ECO:0000256" key="12">
    <source>
        <dbReference type="RuleBase" id="RU003784"/>
    </source>
</evidence>
<gene>
    <name evidence="10 14" type="primary">miaA</name>
    <name evidence="14" type="ORF">HDIA_2868</name>
</gene>
<dbReference type="EMBL" id="LT960614">
    <property type="protein sequence ID" value="SON56409.1"/>
    <property type="molecule type" value="Genomic_DNA"/>
</dbReference>
<evidence type="ECO:0000256" key="11">
    <source>
        <dbReference type="RuleBase" id="RU003783"/>
    </source>
</evidence>
<evidence type="ECO:0000256" key="13">
    <source>
        <dbReference type="RuleBase" id="RU003785"/>
    </source>
</evidence>
<dbReference type="PANTHER" id="PTHR11088">
    <property type="entry name" value="TRNA DIMETHYLALLYLTRANSFERASE"/>
    <property type="match status" value="1"/>
</dbReference>
<proteinExistence type="inferred from homology"/>
<organism evidence="14 15">
    <name type="scientific">Hartmannibacter diazotrophicus</name>
    <dbReference type="NCBI Taxonomy" id="1482074"/>
    <lineage>
        <taxon>Bacteria</taxon>
        <taxon>Pseudomonadati</taxon>
        <taxon>Pseudomonadota</taxon>
        <taxon>Alphaproteobacteria</taxon>
        <taxon>Hyphomicrobiales</taxon>
        <taxon>Pleomorphomonadaceae</taxon>
        <taxon>Hartmannibacter</taxon>
    </lineage>
</organism>
<keyword evidence="8 10" id="KW-0460">Magnesium</keyword>
<feature type="binding site" evidence="10">
    <location>
        <begin position="15"/>
        <end position="20"/>
    </location>
    <ligand>
        <name>substrate</name>
    </ligand>
</feature>
<dbReference type="GO" id="GO:0052381">
    <property type="term" value="F:tRNA dimethylallyltransferase activity"/>
    <property type="evidence" value="ECO:0007669"/>
    <property type="project" value="UniProtKB-UniRule"/>
</dbReference>
<evidence type="ECO:0000256" key="5">
    <source>
        <dbReference type="ARBA" id="ARBA00022694"/>
    </source>
</evidence>
<dbReference type="AlphaFoldDB" id="A0A2C9D8A0"/>
<comment type="cofactor">
    <cofactor evidence="1 10">
        <name>Mg(2+)</name>
        <dbReference type="ChEBI" id="CHEBI:18420"/>
    </cofactor>
</comment>
<dbReference type="SUPFAM" id="SSF52540">
    <property type="entry name" value="P-loop containing nucleoside triphosphate hydrolases"/>
    <property type="match status" value="2"/>
</dbReference>
<reference evidence="15" key="1">
    <citation type="submission" date="2017-09" db="EMBL/GenBank/DDBJ databases">
        <title>Genome sequence of Nannocystis excedens DSM 71.</title>
        <authorList>
            <person name="Blom J."/>
        </authorList>
    </citation>
    <scope>NUCLEOTIDE SEQUENCE [LARGE SCALE GENOMIC DNA]</scope>
    <source>
        <strain evidence="15">type strain: E19</strain>
    </source>
</reference>
<feature type="site" description="Interaction with substrate tRNA" evidence="10">
    <location>
        <position position="104"/>
    </location>
</feature>
<dbReference type="InterPro" id="IPR027417">
    <property type="entry name" value="P-loop_NTPase"/>
</dbReference>
<evidence type="ECO:0000256" key="2">
    <source>
        <dbReference type="ARBA" id="ARBA00003213"/>
    </source>
</evidence>
<protein>
    <recommendedName>
        <fullName evidence="10">tRNA dimethylallyltransferase</fullName>
        <ecNumber evidence="10">2.5.1.75</ecNumber>
    </recommendedName>
    <alternativeName>
        <fullName evidence="10">Dimethylallyl diphosphate:tRNA dimethylallyltransferase</fullName>
        <shortName evidence="10">DMAPP:tRNA dimethylallyltransferase</shortName>
        <shortName evidence="10">DMATase</shortName>
    </alternativeName>
    <alternativeName>
        <fullName evidence="10">Isopentenyl-diphosphate:tRNA isopentenyltransferase</fullName>
        <shortName evidence="10">IPP transferase</shortName>
        <shortName evidence="10">IPPT</shortName>
        <shortName evidence="10">IPTase</shortName>
    </alternativeName>
</protein>
<comment type="function">
    <text evidence="2 10 12">Catalyzes the transfer of a dimethylallyl group onto the adenine at position 37 in tRNAs that read codons beginning with uridine, leading to the formation of N6-(dimethylallyl)adenosine (i(6)A).</text>
</comment>
<evidence type="ECO:0000256" key="6">
    <source>
        <dbReference type="ARBA" id="ARBA00022741"/>
    </source>
</evidence>
<comment type="catalytic activity">
    <reaction evidence="9 10 11">
        <text>adenosine(37) in tRNA + dimethylallyl diphosphate = N(6)-dimethylallyladenosine(37) in tRNA + diphosphate</text>
        <dbReference type="Rhea" id="RHEA:26482"/>
        <dbReference type="Rhea" id="RHEA-COMP:10162"/>
        <dbReference type="Rhea" id="RHEA-COMP:10375"/>
        <dbReference type="ChEBI" id="CHEBI:33019"/>
        <dbReference type="ChEBI" id="CHEBI:57623"/>
        <dbReference type="ChEBI" id="CHEBI:74411"/>
        <dbReference type="ChEBI" id="CHEBI:74415"/>
        <dbReference type="EC" id="2.5.1.75"/>
    </reaction>
</comment>
<dbReference type="Gene3D" id="3.40.50.300">
    <property type="entry name" value="P-loop containing nucleotide triphosphate hydrolases"/>
    <property type="match status" value="1"/>
</dbReference>
<feature type="site" description="Interaction with substrate tRNA" evidence="10">
    <location>
        <position position="126"/>
    </location>
</feature>
<dbReference type="GO" id="GO:0006400">
    <property type="term" value="P:tRNA modification"/>
    <property type="evidence" value="ECO:0007669"/>
    <property type="project" value="TreeGrafter"/>
</dbReference>
<evidence type="ECO:0000256" key="1">
    <source>
        <dbReference type="ARBA" id="ARBA00001946"/>
    </source>
</evidence>
<dbReference type="EC" id="2.5.1.75" evidence="10"/>
<keyword evidence="6 10" id="KW-0547">Nucleotide-binding</keyword>
<comment type="caution">
    <text evidence="10">Lacks conserved residue(s) required for the propagation of feature annotation.</text>
</comment>
<dbReference type="HAMAP" id="MF_00185">
    <property type="entry name" value="IPP_trans"/>
    <property type="match status" value="1"/>
</dbReference>
<evidence type="ECO:0000256" key="8">
    <source>
        <dbReference type="ARBA" id="ARBA00022842"/>
    </source>
</evidence>
<evidence type="ECO:0000256" key="9">
    <source>
        <dbReference type="ARBA" id="ARBA00049563"/>
    </source>
</evidence>